<organism evidence="1 2">
    <name type="scientific">Camelina sativa</name>
    <name type="common">False flax</name>
    <name type="synonym">Myagrum sativum</name>
    <dbReference type="NCBI Taxonomy" id="90675"/>
    <lineage>
        <taxon>Eukaryota</taxon>
        <taxon>Viridiplantae</taxon>
        <taxon>Streptophyta</taxon>
        <taxon>Embryophyta</taxon>
        <taxon>Tracheophyta</taxon>
        <taxon>Spermatophyta</taxon>
        <taxon>Magnoliopsida</taxon>
        <taxon>eudicotyledons</taxon>
        <taxon>Gunneridae</taxon>
        <taxon>Pentapetalae</taxon>
        <taxon>rosids</taxon>
        <taxon>malvids</taxon>
        <taxon>Brassicales</taxon>
        <taxon>Brassicaceae</taxon>
        <taxon>Camelineae</taxon>
        <taxon>Camelina</taxon>
    </lineage>
</organism>
<feature type="non-terminal residue" evidence="2">
    <location>
        <position position="1"/>
    </location>
</feature>
<keyword evidence="1" id="KW-1185">Reference proteome</keyword>
<dbReference type="PANTHER" id="PTHR33527">
    <property type="entry name" value="OS07G0274300 PROTEIN"/>
    <property type="match status" value="1"/>
</dbReference>
<accession>A0ABM0TCA3</accession>
<dbReference type="RefSeq" id="XP_010424084.2">
    <property type="nucleotide sequence ID" value="XM_010425782.2"/>
</dbReference>
<reference evidence="2" key="2">
    <citation type="submission" date="2025-08" db="UniProtKB">
        <authorList>
            <consortium name="RefSeq"/>
        </authorList>
    </citation>
    <scope>IDENTIFICATION</scope>
    <source>
        <tissue evidence="2">Leaf</tissue>
    </source>
</reference>
<dbReference type="Proteomes" id="UP000694864">
    <property type="component" value="Chromosome 8"/>
</dbReference>
<sequence length="198" mass="22677">FTLEVIHQNRENILLAMKKHLNSICYPAFEDICVRAEMNNKEIAEKAIEMMKLLSINRAVRRPESSSQFFSEQQETTRTRNVGAIFSEDEQSREDERTVFLTFSRGYPITEAEVHAYFTRRFGEIIEAIIMPPGEGNEQALYAKMVLHSAAMIPEIVSDEVTRTKYIINGKHVWARKYIPRSSMMTINNGAPSNGVSL</sequence>
<dbReference type="PANTHER" id="PTHR33527:SF28">
    <property type="entry name" value="GB|AAD43168.1"/>
    <property type="match status" value="1"/>
</dbReference>
<protein>
    <submittedName>
        <fullName evidence="2">Uncharacterized protein LOC104709120</fullName>
    </submittedName>
</protein>
<name>A0ABM0TCA3_CAMSA</name>
<gene>
    <name evidence="2" type="primary">LOC104709120</name>
</gene>
<dbReference type="GeneID" id="104709120"/>
<proteinExistence type="predicted"/>
<evidence type="ECO:0000313" key="1">
    <source>
        <dbReference type="Proteomes" id="UP000694864"/>
    </source>
</evidence>
<evidence type="ECO:0000313" key="2">
    <source>
        <dbReference type="RefSeq" id="XP_010424084.2"/>
    </source>
</evidence>
<reference evidence="1" key="1">
    <citation type="journal article" date="2014" name="Nat. Commun.">
        <title>The emerging biofuel crop Camelina sativa retains a highly undifferentiated hexaploid genome structure.</title>
        <authorList>
            <person name="Kagale S."/>
            <person name="Koh C."/>
            <person name="Nixon J."/>
            <person name="Bollina V."/>
            <person name="Clarke W.E."/>
            <person name="Tuteja R."/>
            <person name="Spillane C."/>
            <person name="Robinson S.J."/>
            <person name="Links M.G."/>
            <person name="Clarke C."/>
            <person name="Higgins E.E."/>
            <person name="Huebert T."/>
            <person name="Sharpe A.G."/>
            <person name="Parkin I.A."/>
        </authorList>
    </citation>
    <scope>NUCLEOTIDE SEQUENCE [LARGE SCALE GENOMIC DNA]</scope>
    <source>
        <strain evidence="1">cv. DH55</strain>
    </source>
</reference>